<dbReference type="PANTHER" id="PTHR47829">
    <property type="entry name" value="HYDROLASE, PUTATIVE (AFU_ORTHOLOGUE AFUA_1G12880)-RELATED"/>
    <property type="match status" value="1"/>
</dbReference>
<dbReference type="InterPro" id="IPR011009">
    <property type="entry name" value="Kinase-like_dom_sf"/>
</dbReference>
<dbReference type="Gene3D" id="3.30.200.20">
    <property type="entry name" value="Phosphorylase Kinase, domain 1"/>
    <property type="match status" value="1"/>
</dbReference>
<sequence>MNDPLVDEDRLRVWLDECGIAVGEPLLVERLVAGRSNAMFAVRRGDRDLVLRRPAGIAVDRADEGMRREFRILQALDGSDVPHPEAIAICEDPAVLGCTFFVMKRVDGINPMPPLPVAFGSDEARSDVAFAMVDALAAVHAFDWRAGGLSDLGRPEGFHERQVDRWTRQLSSYGGRELPGIDSVAEWLSDNRPTSFTPTLMHGDFHMFNLLIADNPPGLVTAVVDWETATIGDPLLDLAGFCEIWCPLATDGWPSRPELESRYAETRGVELPYSLGYYDALYNFRMAVLLEGIHQRSLRDPTRPDLVEVGDRALANVSRALDAVSRS</sequence>
<dbReference type="SUPFAM" id="SSF56112">
    <property type="entry name" value="Protein kinase-like (PK-like)"/>
    <property type="match status" value="1"/>
</dbReference>
<dbReference type="Gene3D" id="3.90.1200.10">
    <property type="match status" value="1"/>
</dbReference>
<dbReference type="AlphaFoldDB" id="A0A6J6HXE6"/>
<name>A0A6J6HXE6_9ZZZZ</name>
<dbReference type="PANTHER" id="PTHR47829:SF1">
    <property type="entry name" value="HAD FAMILY PHOSPHATASE"/>
    <property type="match status" value="1"/>
</dbReference>
<dbReference type="Pfam" id="PF01636">
    <property type="entry name" value="APH"/>
    <property type="match status" value="1"/>
</dbReference>
<dbReference type="InterPro" id="IPR002575">
    <property type="entry name" value="Aminoglycoside_PTrfase"/>
</dbReference>
<protein>
    <submittedName>
        <fullName evidence="2">Unannotated protein</fullName>
    </submittedName>
</protein>
<proteinExistence type="predicted"/>
<dbReference type="InterPro" id="IPR052898">
    <property type="entry name" value="ACAD10-like"/>
</dbReference>
<feature type="domain" description="Aminoglycoside phosphotransferase" evidence="1">
    <location>
        <begin position="29"/>
        <end position="251"/>
    </location>
</feature>
<dbReference type="CDD" id="cd05154">
    <property type="entry name" value="ACAD10_11_N-like"/>
    <property type="match status" value="1"/>
</dbReference>
<evidence type="ECO:0000313" key="2">
    <source>
        <dbReference type="EMBL" id="CAB4616239.1"/>
    </source>
</evidence>
<gene>
    <name evidence="2" type="ORF">UFOPK1835_01422</name>
</gene>
<organism evidence="2">
    <name type="scientific">freshwater metagenome</name>
    <dbReference type="NCBI Taxonomy" id="449393"/>
    <lineage>
        <taxon>unclassified sequences</taxon>
        <taxon>metagenomes</taxon>
        <taxon>ecological metagenomes</taxon>
    </lineage>
</organism>
<accession>A0A6J6HXE6</accession>
<dbReference type="InterPro" id="IPR041726">
    <property type="entry name" value="ACAD10_11_N"/>
</dbReference>
<dbReference type="EMBL" id="CAEZUP010000065">
    <property type="protein sequence ID" value="CAB4616239.1"/>
    <property type="molecule type" value="Genomic_DNA"/>
</dbReference>
<reference evidence="2" key="1">
    <citation type="submission" date="2020-05" db="EMBL/GenBank/DDBJ databases">
        <authorList>
            <person name="Chiriac C."/>
            <person name="Salcher M."/>
            <person name="Ghai R."/>
            <person name="Kavagutti S V."/>
        </authorList>
    </citation>
    <scope>NUCLEOTIDE SEQUENCE</scope>
</reference>
<evidence type="ECO:0000259" key="1">
    <source>
        <dbReference type="Pfam" id="PF01636"/>
    </source>
</evidence>